<reference evidence="10" key="1">
    <citation type="submission" date="2024-01" db="EMBL/GenBank/DDBJ databases">
        <title>Sequencing the genomes of a sandfly, Sergentomyia squamirostris, and its two endosymbionts.</title>
        <authorList>
            <person name="Itokawa K."/>
            <person name="Sanjoba C."/>
        </authorList>
    </citation>
    <scope>NUCLEOTIDE SEQUENCE</scope>
    <source>
        <strain evidence="10">RiSSQ</strain>
    </source>
</reference>
<dbReference type="AlphaFoldDB" id="A0AAT9GA43"/>
<comment type="function">
    <text evidence="9">Involved in protein export. Participates in an early event of protein translocation.</text>
</comment>
<dbReference type="GO" id="GO:0015450">
    <property type="term" value="F:protein-transporting ATPase activity"/>
    <property type="evidence" value="ECO:0007669"/>
    <property type="project" value="UniProtKB-UniRule"/>
</dbReference>
<evidence type="ECO:0000256" key="3">
    <source>
        <dbReference type="ARBA" id="ARBA00022448"/>
    </source>
</evidence>
<accession>A0AAT9GA43</accession>
<comment type="subcellular location">
    <subcellularLocation>
        <location evidence="9">Cell membrane</location>
        <topology evidence="9">Multi-pass membrane protein</topology>
    </subcellularLocation>
    <subcellularLocation>
        <location evidence="1">Membrane</location>
        <topology evidence="1">Multi-pass membrane protein</topology>
    </subcellularLocation>
</comment>
<evidence type="ECO:0000256" key="2">
    <source>
        <dbReference type="ARBA" id="ARBA00008445"/>
    </source>
</evidence>
<keyword evidence="8 9" id="KW-0472">Membrane</keyword>
<name>A0AAT9GA43_9RICK</name>
<organism evidence="10">
    <name type="scientific">Candidatus Tisiphia endosymbiont of Sergentomyia squamirostris</name>
    <dbReference type="NCBI Taxonomy" id="3113639"/>
    <lineage>
        <taxon>Bacteria</taxon>
        <taxon>Pseudomonadati</taxon>
        <taxon>Pseudomonadota</taxon>
        <taxon>Alphaproteobacteria</taxon>
        <taxon>Rickettsiales</taxon>
        <taxon>Rickettsiaceae</taxon>
        <taxon>Rickettsieae</taxon>
        <taxon>Candidatus Tisiphia</taxon>
    </lineage>
</organism>
<dbReference type="PRINTS" id="PR01651">
    <property type="entry name" value="SECGEXPORT"/>
</dbReference>
<evidence type="ECO:0000256" key="6">
    <source>
        <dbReference type="ARBA" id="ARBA00022989"/>
    </source>
</evidence>
<protein>
    <recommendedName>
        <fullName evidence="9">Protein-export membrane protein SecG</fullName>
    </recommendedName>
</protein>
<evidence type="ECO:0000256" key="5">
    <source>
        <dbReference type="ARBA" id="ARBA00022927"/>
    </source>
</evidence>
<dbReference type="GO" id="GO:0005886">
    <property type="term" value="C:plasma membrane"/>
    <property type="evidence" value="ECO:0007669"/>
    <property type="project" value="UniProtKB-SubCell"/>
</dbReference>
<evidence type="ECO:0000313" key="10">
    <source>
        <dbReference type="EMBL" id="BFD46690.1"/>
    </source>
</evidence>
<dbReference type="NCBIfam" id="TIGR00810">
    <property type="entry name" value="secG"/>
    <property type="match status" value="1"/>
</dbReference>
<keyword evidence="4 9" id="KW-0812">Transmembrane</keyword>
<proteinExistence type="inferred from homology"/>
<keyword evidence="6 9" id="KW-1133">Transmembrane helix</keyword>
<comment type="caution">
    <text evidence="9">Lacks conserved residue(s) required for the propagation of feature annotation.</text>
</comment>
<evidence type="ECO:0000256" key="1">
    <source>
        <dbReference type="ARBA" id="ARBA00004141"/>
    </source>
</evidence>
<dbReference type="GO" id="GO:0009306">
    <property type="term" value="P:protein secretion"/>
    <property type="evidence" value="ECO:0007669"/>
    <property type="project" value="UniProtKB-UniRule"/>
</dbReference>
<evidence type="ECO:0000256" key="4">
    <source>
        <dbReference type="ARBA" id="ARBA00022692"/>
    </source>
</evidence>
<dbReference type="Pfam" id="PF03840">
    <property type="entry name" value="SecG"/>
    <property type="match status" value="1"/>
</dbReference>
<evidence type="ECO:0000256" key="9">
    <source>
        <dbReference type="RuleBase" id="RU365087"/>
    </source>
</evidence>
<keyword evidence="9" id="KW-1003">Cell membrane</keyword>
<keyword evidence="7 9" id="KW-0811">Translocation</keyword>
<keyword evidence="5 9" id="KW-0653">Protein transport</keyword>
<evidence type="ECO:0000256" key="7">
    <source>
        <dbReference type="ARBA" id="ARBA00023010"/>
    </source>
</evidence>
<dbReference type="InterPro" id="IPR004692">
    <property type="entry name" value="SecG"/>
</dbReference>
<keyword evidence="3 9" id="KW-0813">Transport</keyword>
<evidence type="ECO:0000256" key="8">
    <source>
        <dbReference type="ARBA" id="ARBA00023136"/>
    </source>
</evidence>
<feature type="transmembrane region" description="Helical" evidence="9">
    <location>
        <begin position="35"/>
        <end position="53"/>
    </location>
</feature>
<gene>
    <name evidence="10" type="ORF">DMENIID0002_13360</name>
</gene>
<comment type="similarity">
    <text evidence="2 9">Belongs to the SecG family.</text>
</comment>
<dbReference type="EMBL" id="AP029170">
    <property type="protein sequence ID" value="BFD46690.1"/>
    <property type="molecule type" value="Genomic_DNA"/>
</dbReference>
<sequence length="80" mass="8406">MQKTGNDGLSGMSGGSGNMGVVTGRTVANFLTKTTVVLATLFIINAIILANLSSRKNLGIIKKIEQVDDKQEESSLPIAK</sequence>